<comment type="caution">
    <text evidence="2">The sequence shown here is derived from an EMBL/GenBank/DDBJ whole genome shotgun (WGS) entry which is preliminary data.</text>
</comment>
<organism evidence="2 3">
    <name type="scientific">Liparis tanakae</name>
    <name type="common">Tanaka's snailfish</name>
    <dbReference type="NCBI Taxonomy" id="230148"/>
    <lineage>
        <taxon>Eukaryota</taxon>
        <taxon>Metazoa</taxon>
        <taxon>Chordata</taxon>
        <taxon>Craniata</taxon>
        <taxon>Vertebrata</taxon>
        <taxon>Euteleostomi</taxon>
        <taxon>Actinopterygii</taxon>
        <taxon>Neopterygii</taxon>
        <taxon>Teleostei</taxon>
        <taxon>Neoteleostei</taxon>
        <taxon>Acanthomorphata</taxon>
        <taxon>Eupercaria</taxon>
        <taxon>Perciformes</taxon>
        <taxon>Cottioidei</taxon>
        <taxon>Cottales</taxon>
        <taxon>Liparidae</taxon>
        <taxon>Liparis</taxon>
    </lineage>
</organism>
<accession>A0A4Z2G2B4</accession>
<feature type="compositionally biased region" description="Acidic residues" evidence="1">
    <location>
        <begin position="109"/>
        <end position="118"/>
    </location>
</feature>
<feature type="compositionally biased region" description="Acidic residues" evidence="1">
    <location>
        <begin position="139"/>
        <end position="149"/>
    </location>
</feature>
<feature type="compositionally biased region" description="Gly residues" evidence="1">
    <location>
        <begin position="122"/>
        <end position="134"/>
    </location>
</feature>
<gene>
    <name evidence="2" type="ORF">EYF80_042404</name>
</gene>
<dbReference type="EMBL" id="SRLO01000744">
    <property type="protein sequence ID" value="TNN47401.1"/>
    <property type="molecule type" value="Genomic_DNA"/>
</dbReference>
<evidence type="ECO:0000313" key="3">
    <source>
        <dbReference type="Proteomes" id="UP000314294"/>
    </source>
</evidence>
<dbReference type="AlphaFoldDB" id="A0A4Z2G2B4"/>
<protein>
    <submittedName>
        <fullName evidence="2">Uncharacterized protein</fullName>
    </submittedName>
</protein>
<feature type="compositionally biased region" description="Basic and acidic residues" evidence="1">
    <location>
        <begin position="55"/>
        <end position="90"/>
    </location>
</feature>
<evidence type="ECO:0000256" key="1">
    <source>
        <dbReference type="SAM" id="MobiDB-lite"/>
    </source>
</evidence>
<feature type="region of interest" description="Disordered" evidence="1">
    <location>
        <begin position="15"/>
        <end position="160"/>
    </location>
</feature>
<dbReference type="OrthoDB" id="8965058at2759"/>
<proteinExistence type="predicted"/>
<evidence type="ECO:0000313" key="2">
    <source>
        <dbReference type="EMBL" id="TNN47401.1"/>
    </source>
</evidence>
<feature type="compositionally biased region" description="Low complexity" evidence="1">
    <location>
        <begin position="209"/>
        <end position="221"/>
    </location>
</feature>
<keyword evidence="3" id="KW-1185">Reference proteome</keyword>
<feature type="compositionally biased region" description="Basic and acidic residues" evidence="1">
    <location>
        <begin position="150"/>
        <end position="160"/>
    </location>
</feature>
<feature type="compositionally biased region" description="Low complexity" evidence="1">
    <location>
        <begin position="186"/>
        <end position="202"/>
    </location>
</feature>
<reference evidence="2 3" key="1">
    <citation type="submission" date="2019-03" db="EMBL/GenBank/DDBJ databases">
        <title>First draft genome of Liparis tanakae, snailfish: a comprehensive survey of snailfish specific genes.</title>
        <authorList>
            <person name="Kim W."/>
            <person name="Song I."/>
            <person name="Jeong J.-H."/>
            <person name="Kim D."/>
            <person name="Kim S."/>
            <person name="Ryu S."/>
            <person name="Song J.Y."/>
            <person name="Lee S.K."/>
        </authorList>
    </citation>
    <scope>NUCLEOTIDE SEQUENCE [LARGE SCALE GENOMIC DNA]</scope>
    <source>
        <tissue evidence="2">Muscle</tissue>
    </source>
</reference>
<feature type="region of interest" description="Disordered" evidence="1">
    <location>
        <begin position="180"/>
        <end position="228"/>
    </location>
</feature>
<dbReference type="Proteomes" id="UP000314294">
    <property type="component" value="Unassembled WGS sequence"/>
</dbReference>
<name>A0A4Z2G2B4_9TELE</name>
<sequence length="228" mass="24716">MSVEFAQQIELARMNRRARQRSAAMQTRPDEEEGGASVERMTPGAPLASGAWVEEVAKERPERELEERDAEIRKLKEELRRTESGAEQKMEPSPLQLPVPQALKKREDGQEELEEGEDPDGRGGPGVKRTGGGKRSSEDEGESSEEDPERDVLRKANEKLSRVLVDVLKTTAAAEETMGLHMQSLRAAPSAGRPAAPPDSAAQTAGWTSADAEPAGASAAGKWHEVSV</sequence>